<sequence>MIYLTYDLARQATVAYYNGQTLILRDGKDDGTIKAILADSKKVPGVMATKIEYSNQLWALLQSIAQ</sequence>
<comment type="caution">
    <text evidence="1">The sequence shown here is derived from an EMBL/GenBank/DDBJ whole genome shotgun (WGS) entry which is preliminary data.</text>
</comment>
<protein>
    <submittedName>
        <fullName evidence="1">Uncharacterized protein</fullName>
    </submittedName>
</protein>
<evidence type="ECO:0000313" key="1">
    <source>
        <dbReference type="EMBL" id="KKL12256.1"/>
    </source>
</evidence>
<dbReference type="EMBL" id="LAZR01041334">
    <property type="protein sequence ID" value="KKL12256.1"/>
    <property type="molecule type" value="Genomic_DNA"/>
</dbReference>
<dbReference type="AlphaFoldDB" id="A0A0F9D3B5"/>
<organism evidence="1">
    <name type="scientific">marine sediment metagenome</name>
    <dbReference type="NCBI Taxonomy" id="412755"/>
    <lineage>
        <taxon>unclassified sequences</taxon>
        <taxon>metagenomes</taxon>
        <taxon>ecological metagenomes</taxon>
    </lineage>
</organism>
<name>A0A0F9D3B5_9ZZZZ</name>
<proteinExistence type="predicted"/>
<accession>A0A0F9D3B5</accession>
<gene>
    <name evidence="1" type="ORF">LCGC14_2537570</name>
</gene>
<reference evidence="1" key="1">
    <citation type="journal article" date="2015" name="Nature">
        <title>Complex archaea that bridge the gap between prokaryotes and eukaryotes.</title>
        <authorList>
            <person name="Spang A."/>
            <person name="Saw J.H."/>
            <person name="Jorgensen S.L."/>
            <person name="Zaremba-Niedzwiedzka K."/>
            <person name="Martijn J."/>
            <person name="Lind A.E."/>
            <person name="van Eijk R."/>
            <person name="Schleper C."/>
            <person name="Guy L."/>
            <person name="Ettema T.J."/>
        </authorList>
    </citation>
    <scope>NUCLEOTIDE SEQUENCE</scope>
</reference>